<proteinExistence type="predicted"/>
<accession>A0A914ICH4</accession>
<keyword evidence="1" id="KW-1185">Reference proteome</keyword>
<dbReference type="WBParaSite" id="Gr19_v10_g9564.t1">
    <property type="protein sequence ID" value="Gr19_v10_g9564.t1"/>
    <property type="gene ID" value="Gr19_v10_g9564"/>
</dbReference>
<dbReference type="Proteomes" id="UP000887572">
    <property type="component" value="Unplaced"/>
</dbReference>
<dbReference type="AlphaFoldDB" id="A0A914ICH4"/>
<organism evidence="1 2">
    <name type="scientific">Globodera rostochiensis</name>
    <name type="common">Golden nematode worm</name>
    <name type="synonym">Heterodera rostochiensis</name>
    <dbReference type="NCBI Taxonomy" id="31243"/>
    <lineage>
        <taxon>Eukaryota</taxon>
        <taxon>Metazoa</taxon>
        <taxon>Ecdysozoa</taxon>
        <taxon>Nematoda</taxon>
        <taxon>Chromadorea</taxon>
        <taxon>Rhabditida</taxon>
        <taxon>Tylenchina</taxon>
        <taxon>Tylenchomorpha</taxon>
        <taxon>Tylenchoidea</taxon>
        <taxon>Heteroderidae</taxon>
        <taxon>Heteroderinae</taxon>
        <taxon>Globodera</taxon>
    </lineage>
</organism>
<reference evidence="2" key="1">
    <citation type="submission" date="2022-11" db="UniProtKB">
        <authorList>
            <consortium name="WormBaseParasite"/>
        </authorList>
    </citation>
    <scope>IDENTIFICATION</scope>
</reference>
<evidence type="ECO:0000313" key="1">
    <source>
        <dbReference type="Proteomes" id="UP000887572"/>
    </source>
</evidence>
<name>A0A914ICH4_GLORO</name>
<sequence>MNGLTFGALLNVVTEDATDQIVLNLKQFTPLSSILVKTLESLMGTIPERRNSINYQIIPATYIPLVTMVYNKRLDVKQILQEIEKNLEYYHDMTITLVFANFLNAVDKHHFKQAMPTEQIKFGEEKKSEFLLQSIYLFVKKITQKCLQLFDTDQNENLWDTSSKNFISHVKPVSESKLRVVYSQFCIAQSEGFKPVFGEWRTNWAENQPMIGFDHFLYEKIRIEIPTEIARETITDVKNVPIVLITRRHRGFSFRKKKKFFNVIIDGTEIVYTDAGIYMTKVDYFWPKEKYKKHIIFCADDIKKLAAYTPNYNKIVRSTRLTCVTGKSNHVLNLFI</sequence>
<evidence type="ECO:0000313" key="2">
    <source>
        <dbReference type="WBParaSite" id="Gr19_v10_g9564.t1"/>
    </source>
</evidence>
<protein>
    <submittedName>
        <fullName evidence="2">Uncharacterized protein</fullName>
    </submittedName>
</protein>